<reference evidence="1" key="1">
    <citation type="journal article" date="2020" name="J. Eukaryot. Microbiol.">
        <title>De novo Sequencing, Assembly and Annotation of the Transcriptome for the Free-Living Testate Amoeba Arcella intermedia.</title>
        <authorList>
            <person name="Ribeiro G.M."/>
            <person name="Porfirio-Sousa A.L."/>
            <person name="Maurer-Alcala X.X."/>
            <person name="Katz L.A."/>
            <person name="Lahr D.J.G."/>
        </authorList>
    </citation>
    <scope>NUCLEOTIDE SEQUENCE</scope>
</reference>
<protein>
    <submittedName>
        <fullName evidence="1">Uncharacterized protein</fullName>
    </submittedName>
</protein>
<proteinExistence type="predicted"/>
<accession>A0A6B2LWS5</accession>
<dbReference type="EMBL" id="GIBP01012401">
    <property type="protein sequence ID" value="NDV41370.1"/>
    <property type="molecule type" value="Transcribed_RNA"/>
</dbReference>
<dbReference type="AlphaFoldDB" id="A0A6B2LWS5"/>
<sequence>MELGLWLRLLWLFLWLR</sequence>
<name>A0A6B2LWS5_9EUKA</name>
<evidence type="ECO:0000313" key="1">
    <source>
        <dbReference type="EMBL" id="NDV41370.1"/>
    </source>
</evidence>
<organism evidence="1">
    <name type="scientific">Arcella intermedia</name>
    <dbReference type="NCBI Taxonomy" id="1963864"/>
    <lineage>
        <taxon>Eukaryota</taxon>
        <taxon>Amoebozoa</taxon>
        <taxon>Tubulinea</taxon>
        <taxon>Elardia</taxon>
        <taxon>Arcellinida</taxon>
        <taxon>Sphaerothecina</taxon>
        <taxon>Arcellidae</taxon>
        <taxon>Arcella</taxon>
    </lineage>
</organism>